<keyword evidence="2" id="KW-0808">Transferase</keyword>
<evidence type="ECO:0000256" key="3">
    <source>
        <dbReference type="ARBA" id="ARBA00022695"/>
    </source>
</evidence>
<evidence type="ECO:0000256" key="2">
    <source>
        <dbReference type="ARBA" id="ARBA00022679"/>
    </source>
</evidence>
<feature type="domain" description="Peptidase C23" evidence="10">
    <location>
        <begin position="869"/>
        <end position="955"/>
    </location>
</feature>
<dbReference type="GO" id="GO:0003968">
    <property type="term" value="F:RNA-directed RNA polymerase activity"/>
    <property type="evidence" value="ECO:0007669"/>
    <property type="project" value="UniProtKB-KW"/>
</dbReference>
<evidence type="ECO:0000259" key="7">
    <source>
        <dbReference type="Pfam" id="PF00978"/>
    </source>
</evidence>
<dbReference type="GO" id="GO:0005524">
    <property type="term" value="F:ATP binding"/>
    <property type="evidence" value="ECO:0007669"/>
    <property type="project" value="UniProtKB-KW"/>
</dbReference>
<reference evidence="11" key="1">
    <citation type="submission" date="2021-05" db="EMBL/GenBank/DDBJ databases">
        <title>Plant Virus Collection isolate.</title>
        <authorList>
            <person name="Knierim D."/>
            <person name="Margaria P."/>
            <person name="Menzel W."/>
            <person name="Winter S."/>
        </authorList>
    </citation>
    <scope>NUCLEOTIDE SEQUENCE</scope>
    <source>
        <strain evidence="11">DSMZ PV-0907</strain>
    </source>
</reference>
<sequence length="1860" mass="211028">MALTYRTPMEDIVSSFEPAMQSAIASKAALSYKELEEKNFQVFNFHLKADAKQKLSAAGIYLSPFSAVVHSHPVCKTLENHLLYSVLPNYVNNKFFFVGIKNSKINLLKSRNPKLSVISAINRYVTSKDICRYSNDFVVRSSKEIKGLSRHRATLAEATLKDLVPNLLNVKAKHLFMHDELHYWREKDLITFLEVVNPEVLLATVVYPPELLVGSKQSLNPWCYDFDIKGNKLLFYPDGVRSEGYEQPLKGGYLLTAKEIHLPNGEIYCVDLLHSKFAHHLISLTKCSAVTCEYRSFGGFEAVAFGGLVNLSSNSNPFFPVSFDLVSKMYRYLRSLKKPDLQSAMAKLSQIVPEPSADEIKFVQEFADLVISCSNVNSLLSVNRVRTFLCRVYQKVFPAWCLNKISSIKELCLDDFVRQLKPFSFSKKTKIINLSYVEEMFDWCEFDPEESKDLPNLIDDKFSRDSVLGGSGVANGHHVGQPYIGLAPLSDSTAEGHADFSIPEKVLIRGFARVIMNSSVDQSLWSLTSSQIKEALTTLLENRSILLNRGVCLQEDLINEIRKHIRARVARSVTQIQFRSGLSWFMAFKCHRVNIKYLTSYSEGKIIPKSAELAWTSVVKEIKSLTPRVCLSETQGSDQLTNQGCGVENCNGDSIIFSPRDQGNNHQSDRLNVDVAILNQFGLSDLPLEALEAAGFTLPKSANTEDSNFPLTVSRRNEAKVESTASSVSSSVALEEIEAECQDDKVLERGCSRVSFDIRDMLNYLVLQEDPDFLNLISKDLGYMKSEVVKRLEDFGLFDLSSILSDENKIFELIESVGLLFSINLSIILKSPVKRSWRLLTLEGKDLGGASRVLWIQEDDGLFKSVMPKNLCVVHAVSKALGRRSNEVINVLAQGDYRDLYIDLMQGKGIELTSLEAVFEIFSIHAFVQVGSELLEINKEGSCSACFDLKEQHIEFLGTSLNQIGCPLTSGSCSKNEFESKVLMHLQSVGSELIFRAKETRARLLADCLHSGNTGVISSELFNRKPHLLNSNSGGKFKSATGEAVSIPEQKIVAVLGTFGVGKSSLFKQMTASARGQTFDFISPRRALLEEIRRDLKVGEDVQSRKKRGQQNWFFSTFEKFLSRCGRLKENQLVFIDEVQLFPSGYLDLIICLFQVPVNLIVFGDPCQSDYDNEKDRDFLGTISSNVEALLKDRDYKYNILSHRFQNGNFLGRLPCLMNEERFDRDNLSYLIYNDLEDLTHLPLEYAKVILVSSFEEKRVVSSYVPDAKKVLTFGESTGLNFDHGTILITMISERSNEKRWVTALSRFRKNLALVNATGLSIDGLALIYKDRFLGRFLFGKADPEQLRALLPGRPIFTEGFQTKIGKDEGIREEKLVGDPWLKSMVDLFQIEDVQIEEVQEITQQVEDFKIHLPREEMEGTRTRWVHKILNKEFREVRMGSIISDQFTDDYSKQRGGQQLTNAAERFETIYPRHRANDTVTFIMAVKKRLRFSKPHVEKAKLSAALPFGRFLLNKFLDYVPLKRAHNAMMMEAARQEFFDKKTSKSAATIENHNIRSCRDWLADVVQVFSKSQICTKFDNRFRVAKAAQSIACFQHSVLCRFAPYMRYIEKKLQEALPRRFYIHSGKSLEQLNSWVLTSGFDGLCTESDYEAFDASQDQYIVAFEVELMKFLGLPNDLIQDYLYIKTHLGSKLGNFAIMRFTGEASTFLFNTMASMLFTFLRYNIKGNENICFAGDDMCSSKKLTVSHEYDNFLKKIKLKAKVQHTSKPTFCGWHLSPDGIYKKPQLVFERMCIAKETNNLQNCIDSYAIEVSYAYKMGERVTARMDEEELGAYYGCVRTIIKNKHLLKSDVKALYESLE</sequence>
<evidence type="ECO:0000256" key="6">
    <source>
        <dbReference type="ARBA" id="ARBA00022840"/>
    </source>
</evidence>
<dbReference type="CDD" id="cd23245">
    <property type="entry name" value="Betaflexiviridae_RdRp"/>
    <property type="match status" value="1"/>
</dbReference>
<dbReference type="Pfam" id="PF01443">
    <property type="entry name" value="Viral_helicase1"/>
    <property type="match status" value="1"/>
</dbReference>
<evidence type="ECO:0000259" key="9">
    <source>
        <dbReference type="Pfam" id="PF01660"/>
    </source>
</evidence>
<dbReference type="Pfam" id="PF05379">
    <property type="entry name" value="Peptidase_C23"/>
    <property type="match status" value="1"/>
</dbReference>
<dbReference type="GO" id="GO:0003723">
    <property type="term" value="F:RNA binding"/>
    <property type="evidence" value="ECO:0007669"/>
    <property type="project" value="InterPro"/>
</dbReference>
<dbReference type="Pfam" id="PF01660">
    <property type="entry name" value="Vmethyltransf"/>
    <property type="match status" value="1"/>
</dbReference>
<dbReference type="InterPro" id="IPR043502">
    <property type="entry name" value="DNA/RNA_pol_sf"/>
</dbReference>
<evidence type="ECO:0000259" key="10">
    <source>
        <dbReference type="Pfam" id="PF05379"/>
    </source>
</evidence>
<dbReference type="SUPFAM" id="SSF52540">
    <property type="entry name" value="P-loop containing nucleoside triphosphate hydrolases"/>
    <property type="match status" value="1"/>
</dbReference>
<accession>A0A8F8QSU5</accession>
<keyword evidence="3" id="KW-0548">Nucleotidyltransferase</keyword>
<name>A0A8F8QSU5_9VIRU</name>
<dbReference type="GO" id="GO:0006351">
    <property type="term" value="P:DNA-templated transcription"/>
    <property type="evidence" value="ECO:0007669"/>
    <property type="project" value="InterPro"/>
</dbReference>
<evidence type="ECO:0000256" key="4">
    <source>
        <dbReference type="ARBA" id="ARBA00022741"/>
    </source>
</evidence>
<protein>
    <submittedName>
        <fullName evidence="11">Replicase</fullName>
    </submittedName>
</protein>
<evidence type="ECO:0000259" key="8">
    <source>
        <dbReference type="Pfam" id="PF01443"/>
    </source>
</evidence>
<proteinExistence type="predicted"/>
<dbReference type="InterPro" id="IPR002588">
    <property type="entry name" value="Alphavirus-like_MT_dom"/>
</dbReference>
<gene>
    <name evidence="11" type="primary">ORF1</name>
</gene>
<keyword evidence="6" id="KW-0067">ATP-binding</keyword>
<evidence type="ECO:0000256" key="5">
    <source>
        <dbReference type="ARBA" id="ARBA00022801"/>
    </source>
</evidence>
<keyword evidence="4" id="KW-0547">Nucleotide-binding</keyword>
<dbReference type="GO" id="GO:0016817">
    <property type="term" value="F:hydrolase activity, acting on acid anhydrides"/>
    <property type="evidence" value="ECO:0007669"/>
    <property type="project" value="InterPro"/>
</dbReference>
<evidence type="ECO:0000256" key="1">
    <source>
        <dbReference type="ARBA" id="ARBA00022484"/>
    </source>
</evidence>
<dbReference type="Pfam" id="PF00978">
    <property type="entry name" value="RdRP_2"/>
    <property type="match status" value="1"/>
</dbReference>
<dbReference type="SUPFAM" id="SSF56672">
    <property type="entry name" value="DNA/RNA polymerases"/>
    <property type="match status" value="1"/>
</dbReference>
<dbReference type="GO" id="GO:0016556">
    <property type="term" value="P:mRNA modification"/>
    <property type="evidence" value="ECO:0007669"/>
    <property type="project" value="InterPro"/>
</dbReference>
<dbReference type="GO" id="GO:0008174">
    <property type="term" value="F:mRNA methyltransferase activity"/>
    <property type="evidence" value="ECO:0007669"/>
    <property type="project" value="InterPro"/>
</dbReference>
<keyword evidence="1" id="KW-0696">RNA-directed RNA polymerase</keyword>
<dbReference type="InterPro" id="IPR001788">
    <property type="entry name" value="RNA-dep_RNA_pol_alsuvir"/>
</dbReference>
<dbReference type="InterPro" id="IPR008041">
    <property type="entry name" value="Peptidase_C23"/>
</dbReference>
<dbReference type="GO" id="GO:0006396">
    <property type="term" value="P:RNA processing"/>
    <property type="evidence" value="ECO:0007669"/>
    <property type="project" value="InterPro"/>
</dbReference>
<feature type="domain" description="RNA-dependent RNA polymerase alsuviricetes" evidence="7">
    <location>
        <begin position="1463"/>
        <end position="1849"/>
    </location>
</feature>
<feature type="domain" description="Alphavirus-like MT" evidence="9">
    <location>
        <begin position="43"/>
        <end position="353"/>
    </location>
</feature>
<feature type="domain" description="(+)RNA virus helicase C-terminal" evidence="8">
    <location>
        <begin position="1055"/>
        <end position="1315"/>
    </location>
</feature>
<dbReference type="EMBL" id="MZ202343">
    <property type="protein sequence ID" value="QYA72502.1"/>
    <property type="molecule type" value="Genomic_RNA"/>
</dbReference>
<organism evidence="11">
    <name type="scientific">Cowpea mild mottle virus</name>
    <dbReference type="NCBI Taxonomy" id="67761"/>
    <lineage>
        <taxon>Viruses</taxon>
        <taxon>Riboviria</taxon>
        <taxon>Orthornavirae</taxon>
        <taxon>Kitrinoviricota</taxon>
        <taxon>Alsuviricetes</taxon>
        <taxon>Tymovirales</taxon>
        <taxon>Betaflexiviridae</taxon>
        <taxon>Quinvirinae</taxon>
        <taxon>Carlavirus</taxon>
        <taxon>Carlavirus vignae</taxon>
    </lineage>
</organism>
<dbReference type="InterPro" id="IPR027417">
    <property type="entry name" value="P-loop_NTPase"/>
</dbReference>
<evidence type="ECO:0000313" key="11">
    <source>
        <dbReference type="EMBL" id="QYA72502.1"/>
    </source>
</evidence>
<keyword evidence="5" id="KW-0378">Hydrolase</keyword>
<dbReference type="InterPro" id="IPR027351">
    <property type="entry name" value="(+)RNA_virus_helicase_core_dom"/>
</dbReference>